<reference evidence="1 2" key="1">
    <citation type="submission" date="2019-03" db="EMBL/GenBank/DDBJ databases">
        <title>Genomic Encyclopedia of Type Strains, Phase III (KMG-III): the genomes of soil and plant-associated and newly described type strains.</title>
        <authorList>
            <person name="Whitman W."/>
        </authorList>
    </citation>
    <scope>NUCLEOTIDE SEQUENCE [LARGE SCALE GENOMIC DNA]</scope>
    <source>
        <strain evidence="1 2">CGMCC 1.7002</strain>
    </source>
</reference>
<sequence>MLRRDFLKISGATFLSSLALPAQEVLAQSEQIFASCVAFPNGQFGAVLLNEQGKLISKIDLPARGHDIALSAQKDKLIVFARRPGTFAILFEVNGKILGEISSIEGRHFYGHGAFSADGRLFYATENDFEAARGVIGIYDLTANPIKRIGEFDAGGVGPHDLLLDPKSGHLIIANGGIETHPDFARAKLNLATMRANIAWLNPNTGELVARYFAPDQLQKLSLRHMALGQKGDVWIAGQYQRDGELAESLLAKASPEDGLQFIMMPEGELAALRNYIGSVAASADGEYVAITSPKGGRAYILDGNGNIIDHRKEADICGVDYGRNAFQFSSGLGKFGAQKLDDLRFDNHLVAL</sequence>
<proteinExistence type="predicted"/>
<organism evidence="1 2">
    <name type="scientific">Maritalea mobilis</name>
    <dbReference type="NCBI Taxonomy" id="483324"/>
    <lineage>
        <taxon>Bacteria</taxon>
        <taxon>Pseudomonadati</taxon>
        <taxon>Pseudomonadota</taxon>
        <taxon>Alphaproteobacteria</taxon>
        <taxon>Hyphomicrobiales</taxon>
        <taxon>Devosiaceae</taxon>
        <taxon>Maritalea</taxon>
    </lineage>
</organism>
<dbReference type="SUPFAM" id="SSF75011">
    <property type="entry name" value="3-carboxy-cis,cis-mucoante lactonizing enzyme"/>
    <property type="match status" value="1"/>
</dbReference>
<keyword evidence="2" id="KW-1185">Reference proteome</keyword>
<dbReference type="Proteomes" id="UP000295391">
    <property type="component" value="Unassembled WGS sequence"/>
</dbReference>
<evidence type="ECO:0008006" key="3">
    <source>
        <dbReference type="Google" id="ProtNLM"/>
    </source>
</evidence>
<evidence type="ECO:0000313" key="2">
    <source>
        <dbReference type="Proteomes" id="UP000295391"/>
    </source>
</evidence>
<comment type="caution">
    <text evidence="1">The sequence shown here is derived from an EMBL/GenBank/DDBJ whole genome shotgun (WGS) entry which is preliminary data.</text>
</comment>
<dbReference type="Gene3D" id="2.130.10.10">
    <property type="entry name" value="YVTN repeat-like/Quinoprotein amine dehydrogenase"/>
    <property type="match status" value="1"/>
</dbReference>
<dbReference type="RefSeq" id="WP_133571692.1">
    <property type="nucleotide sequence ID" value="NZ_SNYR01000001.1"/>
</dbReference>
<dbReference type="AlphaFoldDB" id="A0A4V3DBL5"/>
<dbReference type="InterPro" id="IPR008311">
    <property type="entry name" value="UCP028101"/>
</dbReference>
<dbReference type="PIRSF" id="PIRSF028101">
    <property type="entry name" value="UCP028101"/>
    <property type="match status" value="1"/>
</dbReference>
<dbReference type="EMBL" id="SNYR01000001">
    <property type="protein sequence ID" value="TDQ67048.1"/>
    <property type="molecule type" value="Genomic_DNA"/>
</dbReference>
<protein>
    <recommendedName>
        <fullName evidence="3">DUF1513 domain-containing protein</fullName>
    </recommendedName>
</protein>
<dbReference type="InterPro" id="IPR015943">
    <property type="entry name" value="WD40/YVTN_repeat-like_dom_sf"/>
</dbReference>
<gene>
    <name evidence="1" type="ORF">ATL17_1055</name>
</gene>
<dbReference type="Pfam" id="PF07433">
    <property type="entry name" value="DUF1513"/>
    <property type="match status" value="1"/>
</dbReference>
<name>A0A4V3DBL5_9HYPH</name>
<dbReference type="OrthoDB" id="5624218at2"/>
<evidence type="ECO:0000313" key="1">
    <source>
        <dbReference type="EMBL" id="TDQ67048.1"/>
    </source>
</evidence>
<accession>A0A4V3DBL5</accession>